<dbReference type="InterPro" id="IPR005835">
    <property type="entry name" value="NTP_transferase_dom"/>
</dbReference>
<evidence type="ECO:0000256" key="7">
    <source>
        <dbReference type="ARBA" id="ARBA00047343"/>
    </source>
</evidence>
<name>A0A4U8TCD9_9HELI</name>
<dbReference type="GO" id="GO:0004475">
    <property type="term" value="F:mannose-1-phosphate guanylyltransferase (GTP) activity"/>
    <property type="evidence" value="ECO:0007669"/>
    <property type="project" value="UniProtKB-EC"/>
</dbReference>
<reference evidence="12 13" key="1">
    <citation type="journal article" date="2014" name="Genome Announc.">
        <title>Draft genome sequences of eight enterohepatic helicobacter species isolated from both laboratory and wild rodents.</title>
        <authorList>
            <person name="Sheh A."/>
            <person name="Shen Z."/>
            <person name="Fox J.G."/>
        </authorList>
    </citation>
    <scope>NUCLEOTIDE SEQUENCE [LARGE SCALE GENOMIC DNA]</scope>
    <source>
        <strain evidence="12 13">MIT 09-6949</strain>
    </source>
</reference>
<keyword evidence="4 12" id="KW-0548">Nucleotidyltransferase</keyword>
<evidence type="ECO:0000259" key="11">
    <source>
        <dbReference type="Pfam" id="PF22640"/>
    </source>
</evidence>
<evidence type="ECO:0000313" key="12">
    <source>
        <dbReference type="EMBL" id="TLD97334.1"/>
    </source>
</evidence>
<dbReference type="GO" id="GO:0005525">
    <property type="term" value="F:GTP binding"/>
    <property type="evidence" value="ECO:0007669"/>
    <property type="project" value="UniProtKB-KW"/>
</dbReference>
<evidence type="ECO:0000259" key="10">
    <source>
        <dbReference type="Pfam" id="PF01050"/>
    </source>
</evidence>
<dbReference type="InterPro" id="IPR054566">
    <property type="entry name" value="ManC/GMP-like_b-helix"/>
</dbReference>
<dbReference type="EC" id="2.7.7.13" evidence="2"/>
<keyword evidence="3 12" id="KW-0808">Transferase</keyword>
<keyword evidence="13" id="KW-1185">Reference proteome</keyword>
<dbReference type="InterPro" id="IPR011051">
    <property type="entry name" value="RmlC_Cupin_sf"/>
</dbReference>
<sequence length="477" mass="53689">MTISILCGGSGTRLFPLSRELLPKQFAAILPPLNAQTPSHSLFQETLLRNQFLCDTHNAHFQIITNENHYFIAQEQAHQCHITLQDFILESIGKNTAPALTFAALKVASEYELGRSDDDIILALPSDHLIKDSPAYRHAIEEALNLAQKGFLVTFGIKPTSAHTGYGYIKSKNHLVEKFIEKPSLDDAQMYLNEGGYLWNSGMFCMRAQVFLKELKAHSPEVYESCKLTLEASKAQLSEHFIRLDSIMSKNLPEISIDYALMEKSQKVACVEGDFVWSDVGSFESLSLEYPSDEQNNASKNTFIGKDCSNNFIIADKLVAGIGLEDLMIIDESDCLLVAKKGHSQQIKDIVATLKHTHSEITKVHKTAHRPWGSYTVLLESQSYKIKQIIVKPKARLSLQKHYHRNEHWIVVSGSAYVSIGEQKSFLKANQSTYIPMGELHRLENPGVLPLVLIEVQMGEYLGEDDIVRLSDDYKRH</sequence>
<evidence type="ECO:0000259" key="9">
    <source>
        <dbReference type="Pfam" id="PF00483"/>
    </source>
</evidence>
<dbReference type="NCBIfam" id="TIGR01479">
    <property type="entry name" value="GMP_PMI"/>
    <property type="match status" value="1"/>
</dbReference>
<dbReference type="CDD" id="cd02213">
    <property type="entry name" value="cupin_PMI_typeII_C"/>
    <property type="match status" value="1"/>
</dbReference>
<protein>
    <recommendedName>
        <fullName evidence="2">mannose-1-phosphate guanylyltransferase</fullName>
        <ecNumber evidence="2">2.7.7.13</ecNumber>
    </recommendedName>
</protein>
<dbReference type="PANTHER" id="PTHR46390:SF1">
    <property type="entry name" value="MANNOSE-1-PHOSPHATE GUANYLYLTRANSFERASE"/>
    <property type="match status" value="1"/>
</dbReference>
<dbReference type="GO" id="GO:0016853">
    <property type="term" value="F:isomerase activity"/>
    <property type="evidence" value="ECO:0007669"/>
    <property type="project" value="UniProtKB-KW"/>
</dbReference>
<dbReference type="FunFam" id="2.60.120.10:FF:000032">
    <property type="entry name" value="Mannose-1-phosphate guanylyltransferase/mannose-6-phosphate isomerase"/>
    <property type="match status" value="1"/>
</dbReference>
<accession>A0A4U8TCD9</accession>
<dbReference type="Pfam" id="PF22640">
    <property type="entry name" value="ManC_GMP_beta-helix"/>
    <property type="match status" value="1"/>
</dbReference>
<dbReference type="GO" id="GO:0000271">
    <property type="term" value="P:polysaccharide biosynthetic process"/>
    <property type="evidence" value="ECO:0007669"/>
    <property type="project" value="InterPro"/>
</dbReference>
<keyword evidence="12" id="KW-0413">Isomerase</keyword>
<organism evidence="12 13">
    <name type="scientific">Helicobacter jaachi</name>
    <dbReference type="NCBI Taxonomy" id="1677920"/>
    <lineage>
        <taxon>Bacteria</taxon>
        <taxon>Pseudomonadati</taxon>
        <taxon>Campylobacterota</taxon>
        <taxon>Epsilonproteobacteria</taxon>
        <taxon>Campylobacterales</taxon>
        <taxon>Helicobacteraceae</taxon>
        <taxon>Helicobacter</taxon>
    </lineage>
</organism>
<dbReference type="Pfam" id="PF01050">
    <property type="entry name" value="MannoseP_isomer"/>
    <property type="match status" value="1"/>
</dbReference>
<keyword evidence="5" id="KW-0547">Nucleotide-binding</keyword>
<evidence type="ECO:0000256" key="5">
    <source>
        <dbReference type="ARBA" id="ARBA00022741"/>
    </source>
</evidence>
<dbReference type="EMBL" id="JRPR02000001">
    <property type="protein sequence ID" value="TLD97334.1"/>
    <property type="molecule type" value="Genomic_DNA"/>
</dbReference>
<dbReference type="InterPro" id="IPR029044">
    <property type="entry name" value="Nucleotide-diphossugar_trans"/>
</dbReference>
<feature type="domain" description="Nucleotidyl transferase" evidence="9">
    <location>
        <begin position="5"/>
        <end position="287"/>
    </location>
</feature>
<dbReference type="InterPro" id="IPR001538">
    <property type="entry name" value="Man6P_isomerase-2_C"/>
</dbReference>
<dbReference type="CDD" id="cd02509">
    <property type="entry name" value="GDP-M1P_Guanylyltransferase"/>
    <property type="match status" value="1"/>
</dbReference>
<dbReference type="SUPFAM" id="SSF53448">
    <property type="entry name" value="Nucleotide-diphospho-sugar transferases"/>
    <property type="match status" value="1"/>
</dbReference>
<dbReference type="InterPro" id="IPR051161">
    <property type="entry name" value="Mannose-6P_isomerase_type2"/>
</dbReference>
<comment type="similarity">
    <text evidence="1 8">Belongs to the mannose-6-phosphate isomerase type 2 family.</text>
</comment>
<dbReference type="Gene3D" id="2.60.120.10">
    <property type="entry name" value="Jelly Rolls"/>
    <property type="match status" value="1"/>
</dbReference>
<dbReference type="Gene3D" id="3.90.550.10">
    <property type="entry name" value="Spore Coat Polysaccharide Biosynthesis Protein SpsA, Chain A"/>
    <property type="match status" value="1"/>
</dbReference>
<dbReference type="OrthoDB" id="9806359at2"/>
<evidence type="ECO:0000256" key="6">
    <source>
        <dbReference type="ARBA" id="ARBA00023134"/>
    </source>
</evidence>
<evidence type="ECO:0000313" key="13">
    <source>
        <dbReference type="Proteomes" id="UP000029733"/>
    </source>
</evidence>
<dbReference type="Pfam" id="PF00483">
    <property type="entry name" value="NTP_transferase"/>
    <property type="match status" value="1"/>
</dbReference>
<dbReference type="STRING" id="1677920.LS71_05270"/>
<evidence type="ECO:0000256" key="8">
    <source>
        <dbReference type="RuleBase" id="RU004190"/>
    </source>
</evidence>
<dbReference type="RefSeq" id="WP_034354655.1">
    <property type="nucleotide sequence ID" value="NZ_JRPR02000001.1"/>
</dbReference>
<comment type="caution">
    <text evidence="12">The sequence shown here is derived from an EMBL/GenBank/DDBJ whole genome shotgun (WGS) entry which is preliminary data.</text>
</comment>
<dbReference type="PANTHER" id="PTHR46390">
    <property type="entry name" value="MANNOSE-1-PHOSPHATE GUANYLYLTRANSFERASE"/>
    <property type="match status" value="1"/>
</dbReference>
<proteinExistence type="inferred from homology"/>
<evidence type="ECO:0000256" key="4">
    <source>
        <dbReference type="ARBA" id="ARBA00022695"/>
    </source>
</evidence>
<comment type="catalytic activity">
    <reaction evidence="7">
        <text>alpha-D-mannose 1-phosphate + GTP + H(+) = GDP-alpha-D-mannose + diphosphate</text>
        <dbReference type="Rhea" id="RHEA:15229"/>
        <dbReference type="ChEBI" id="CHEBI:15378"/>
        <dbReference type="ChEBI" id="CHEBI:33019"/>
        <dbReference type="ChEBI" id="CHEBI:37565"/>
        <dbReference type="ChEBI" id="CHEBI:57527"/>
        <dbReference type="ChEBI" id="CHEBI:58409"/>
        <dbReference type="EC" id="2.7.7.13"/>
    </reaction>
</comment>
<dbReference type="InterPro" id="IPR014710">
    <property type="entry name" value="RmlC-like_jellyroll"/>
</dbReference>
<evidence type="ECO:0000256" key="3">
    <source>
        <dbReference type="ARBA" id="ARBA00022679"/>
    </source>
</evidence>
<dbReference type="Proteomes" id="UP000029733">
    <property type="component" value="Unassembled WGS sequence"/>
</dbReference>
<feature type="domain" description="Mannose-6-phosphate isomerase type II C-terminal" evidence="10">
    <location>
        <begin position="360"/>
        <end position="472"/>
    </location>
</feature>
<keyword evidence="6" id="KW-0342">GTP-binding</keyword>
<dbReference type="GO" id="GO:0009298">
    <property type="term" value="P:GDP-mannose biosynthetic process"/>
    <property type="evidence" value="ECO:0007669"/>
    <property type="project" value="TreeGrafter"/>
</dbReference>
<dbReference type="InterPro" id="IPR006375">
    <property type="entry name" value="Man1P_GuaTrfase/Man6P_Isoase"/>
</dbReference>
<evidence type="ECO:0000256" key="1">
    <source>
        <dbReference type="ARBA" id="ARBA00006115"/>
    </source>
</evidence>
<dbReference type="SUPFAM" id="SSF51182">
    <property type="entry name" value="RmlC-like cupins"/>
    <property type="match status" value="1"/>
</dbReference>
<gene>
    <name evidence="12" type="ORF">LS71_000840</name>
</gene>
<evidence type="ECO:0000256" key="2">
    <source>
        <dbReference type="ARBA" id="ARBA00012387"/>
    </source>
</evidence>
<dbReference type="InterPro" id="IPR049577">
    <property type="entry name" value="GMPP_N"/>
</dbReference>
<feature type="domain" description="MannoseP isomerase/GMP-like beta-helix" evidence="11">
    <location>
        <begin position="307"/>
        <end position="354"/>
    </location>
</feature>
<dbReference type="AlphaFoldDB" id="A0A4U8TCD9"/>